<sequence length="181" mass="20410">MVVMLKKIVVAVPKNLDEAAKFLARIGKEQRTNDIIQSDLNAEVDRLKTKAMADAKLHQDKISQLVEGLFVYAEVHRDELTDGGKRKTIEVPTGIFGWRMTPPAVSFRDVKSILKNLKSLGLERFIRTKEEIDKEAILREPNVATTVKGVSISQHEEFIAKPAELEVEIATRIDKFKRTAS</sequence>
<proteinExistence type="predicted"/>
<dbReference type="EMBL" id="MHMT01000009">
    <property type="protein sequence ID" value="OGZ32982.1"/>
    <property type="molecule type" value="Genomic_DNA"/>
</dbReference>
<dbReference type="GO" id="GO:0042262">
    <property type="term" value="P:DNA protection"/>
    <property type="evidence" value="ECO:0007669"/>
    <property type="project" value="InterPro"/>
</dbReference>
<reference evidence="1 2" key="1">
    <citation type="journal article" date="2016" name="Nat. Commun.">
        <title>Thousands of microbial genomes shed light on interconnected biogeochemical processes in an aquifer system.</title>
        <authorList>
            <person name="Anantharaman K."/>
            <person name="Brown C.T."/>
            <person name="Hug L.A."/>
            <person name="Sharon I."/>
            <person name="Castelle C.J."/>
            <person name="Probst A.J."/>
            <person name="Thomas B.C."/>
            <person name="Singh A."/>
            <person name="Wilkins M.J."/>
            <person name="Karaoz U."/>
            <person name="Brodie E.L."/>
            <person name="Williams K.H."/>
            <person name="Hubbard S.S."/>
            <person name="Banfield J.F."/>
        </authorList>
    </citation>
    <scope>NUCLEOTIDE SEQUENCE [LARGE SCALE GENOMIC DNA]</scope>
</reference>
<dbReference type="SUPFAM" id="SSF161266">
    <property type="entry name" value="Gam-like"/>
    <property type="match status" value="1"/>
</dbReference>
<protein>
    <recommendedName>
        <fullName evidence="3">Host-nuclease inhibitor protein Gam</fullName>
    </recommendedName>
</protein>
<gene>
    <name evidence="1" type="ORF">A2V69_03625</name>
</gene>
<dbReference type="Proteomes" id="UP000177810">
    <property type="component" value="Unassembled WGS sequence"/>
</dbReference>
<evidence type="ECO:0000313" key="1">
    <source>
        <dbReference type="EMBL" id="OGZ32982.1"/>
    </source>
</evidence>
<name>A0A1G2F5D3_9BACT</name>
<organism evidence="1 2">
    <name type="scientific">Candidatus Portnoybacteria bacterium RBG_13_40_8</name>
    <dbReference type="NCBI Taxonomy" id="1801990"/>
    <lineage>
        <taxon>Bacteria</taxon>
        <taxon>Candidatus Portnoyibacteriota</taxon>
    </lineage>
</organism>
<dbReference type="Gene3D" id="1.20.5.170">
    <property type="match status" value="1"/>
</dbReference>
<dbReference type="Pfam" id="PF07352">
    <property type="entry name" value="Phage_Mu_Gam"/>
    <property type="match status" value="1"/>
</dbReference>
<comment type="caution">
    <text evidence="1">The sequence shown here is derived from an EMBL/GenBank/DDBJ whole genome shotgun (WGS) entry which is preliminary data.</text>
</comment>
<dbReference type="AlphaFoldDB" id="A0A1G2F5D3"/>
<dbReference type="InterPro" id="IPR009951">
    <property type="entry name" value="Host-nuc_inhib_Gam"/>
</dbReference>
<accession>A0A1G2F5D3</accession>
<evidence type="ECO:0000313" key="2">
    <source>
        <dbReference type="Proteomes" id="UP000177810"/>
    </source>
</evidence>
<evidence type="ECO:0008006" key="3">
    <source>
        <dbReference type="Google" id="ProtNLM"/>
    </source>
</evidence>
<dbReference type="GO" id="GO:0003690">
    <property type="term" value="F:double-stranded DNA binding"/>
    <property type="evidence" value="ECO:0007669"/>
    <property type="project" value="InterPro"/>
</dbReference>